<evidence type="ECO:0000256" key="1">
    <source>
        <dbReference type="SAM" id="Phobius"/>
    </source>
</evidence>
<feature type="transmembrane region" description="Helical" evidence="1">
    <location>
        <begin position="107"/>
        <end position="129"/>
    </location>
</feature>
<feature type="transmembrane region" description="Helical" evidence="1">
    <location>
        <begin position="252"/>
        <end position="273"/>
    </location>
</feature>
<gene>
    <name evidence="2" type="ORF">VKT23_012424</name>
</gene>
<accession>A0ABR1J8N6</accession>
<keyword evidence="3" id="KW-1185">Reference proteome</keyword>
<dbReference type="EMBL" id="JBANRG010000030">
    <property type="protein sequence ID" value="KAK7451744.1"/>
    <property type="molecule type" value="Genomic_DNA"/>
</dbReference>
<comment type="caution">
    <text evidence="2">The sequence shown here is derived from an EMBL/GenBank/DDBJ whole genome shotgun (WGS) entry which is preliminary data.</text>
</comment>
<feature type="transmembrane region" description="Helical" evidence="1">
    <location>
        <begin position="141"/>
        <end position="163"/>
    </location>
</feature>
<sequence>MSNSPNQPLLYSSDDVHALKDFLASVAFEGLFYGVECVFLMTVFGIIARRGLKNSFARISLLAASIMMFICSAGTFANDITDIITQINSFPKTRFFDTSLTSTRTALVLQVITARISFLCGDATVVWRAWILFERKSKYRIFLGICMLITFATSVIDTCLQMTNSPTEDFGWGWIILPVGLLFTNLVATSLIALKAWQYRQFFRENHMDRSGKDQIAKILVLLIESGGVYCLLWVVYGVMQAVDPLFIGTDVIAGLGPHVSCLYLLSIIILTANQKTQCDTTLQGQLGSQSIQVQFAVPPQGTLSYP</sequence>
<keyword evidence="1" id="KW-0812">Transmembrane</keyword>
<feature type="transmembrane region" description="Helical" evidence="1">
    <location>
        <begin position="22"/>
        <end position="47"/>
    </location>
</feature>
<name>A0ABR1J8N6_9AGAR</name>
<reference evidence="2 3" key="1">
    <citation type="submission" date="2024-01" db="EMBL/GenBank/DDBJ databases">
        <title>A draft genome for the cacao thread blight pathogen Marasmiellus scandens.</title>
        <authorList>
            <person name="Baruah I.K."/>
            <person name="Leung J."/>
            <person name="Bukari Y."/>
            <person name="Amoako-Attah I."/>
            <person name="Meinhardt L.W."/>
            <person name="Bailey B.A."/>
            <person name="Cohen S.P."/>
        </authorList>
    </citation>
    <scope>NUCLEOTIDE SEQUENCE [LARGE SCALE GENOMIC DNA]</scope>
    <source>
        <strain evidence="2 3">GH-19</strain>
    </source>
</reference>
<keyword evidence="1" id="KW-1133">Transmembrane helix</keyword>
<protein>
    <submittedName>
        <fullName evidence="2">Uncharacterized protein</fullName>
    </submittedName>
</protein>
<organism evidence="2 3">
    <name type="scientific">Marasmiellus scandens</name>
    <dbReference type="NCBI Taxonomy" id="2682957"/>
    <lineage>
        <taxon>Eukaryota</taxon>
        <taxon>Fungi</taxon>
        <taxon>Dikarya</taxon>
        <taxon>Basidiomycota</taxon>
        <taxon>Agaricomycotina</taxon>
        <taxon>Agaricomycetes</taxon>
        <taxon>Agaricomycetidae</taxon>
        <taxon>Agaricales</taxon>
        <taxon>Marasmiineae</taxon>
        <taxon>Omphalotaceae</taxon>
        <taxon>Marasmiellus</taxon>
    </lineage>
</organism>
<evidence type="ECO:0000313" key="3">
    <source>
        <dbReference type="Proteomes" id="UP001498398"/>
    </source>
</evidence>
<feature type="transmembrane region" description="Helical" evidence="1">
    <location>
        <begin position="175"/>
        <end position="198"/>
    </location>
</feature>
<feature type="transmembrane region" description="Helical" evidence="1">
    <location>
        <begin position="219"/>
        <end position="240"/>
    </location>
</feature>
<dbReference type="Proteomes" id="UP001498398">
    <property type="component" value="Unassembled WGS sequence"/>
</dbReference>
<evidence type="ECO:0000313" key="2">
    <source>
        <dbReference type="EMBL" id="KAK7451744.1"/>
    </source>
</evidence>
<feature type="transmembrane region" description="Helical" evidence="1">
    <location>
        <begin position="59"/>
        <end position="77"/>
    </location>
</feature>
<keyword evidence="1" id="KW-0472">Membrane</keyword>
<proteinExistence type="predicted"/>